<evidence type="ECO:0000313" key="2">
    <source>
        <dbReference type="Proteomes" id="UP000230423"/>
    </source>
</evidence>
<proteinExistence type="predicted"/>
<sequence length="150" mass="17287">MEQLMELHTRNGELDGWAYNEALKQQNPSLYVRMLDFRKIHNELESENIDAMKFIDHLLLTSRGARHGEIRQPQETISIVDNFYGLSSTTRDYLMKKFPALRTVFSEAAQQTYTYKYVVMLLELLEGVTIASVAFTMKGAMEDNKALSVD</sequence>
<dbReference type="Proteomes" id="UP000230423">
    <property type="component" value="Unassembled WGS sequence"/>
</dbReference>
<protein>
    <submittedName>
        <fullName evidence="1">Uncharacterized protein</fullName>
    </submittedName>
</protein>
<dbReference type="AlphaFoldDB" id="A0A2G9TNF2"/>
<keyword evidence="2" id="KW-1185">Reference proteome</keyword>
<accession>A0A2G9TNF2</accession>
<reference evidence="1 2" key="1">
    <citation type="submission" date="2015-09" db="EMBL/GenBank/DDBJ databases">
        <title>Draft genome of the parasitic nematode Teladorsagia circumcincta isolate WARC Sus (inbred).</title>
        <authorList>
            <person name="Mitreva M."/>
        </authorList>
    </citation>
    <scope>NUCLEOTIDE SEQUENCE [LARGE SCALE GENOMIC DNA]</scope>
    <source>
        <strain evidence="1 2">S</strain>
    </source>
</reference>
<name>A0A2G9TNF2_TELCI</name>
<evidence type="ECO:0000313" key="1">
    <source>
        <dbReference type="EMBL" id="PIO59533.1"/>
    </source>
</evidence>
<gene>
    <name evidence="1" type="ORF">TELCIR_19003</name>
</gene>
<dbReference type="EMBL" id="KZ357614">
    <property type="protein sequence ID" value="PIO59533.1"/>
    <property type="molecule type" value="Genomic_DNA"/>
</dbReference>
<organism evidence="1 2">
    <name type="scientific">Teladorsagia circumcincta</name>
    <name type="common">Brown stomach worm</name>
    <name type="synonym">Ostertagia circumcincta</name>
    <dbReference type="NCBI Taxonomy" id="45464"/>
    <lineage>
        <taxon>Eukaryota</taxon>
        <taxon>Metazoa</taxon>
        <taxon>Ecdysozoa</taxon>
        <taxon>Nematoda</taxon>
        <taxon>Chromadorea</taxon>
        <taxon>Rhabditida</taxon>
        <taxon>Rhabditina</taxon>
        <taxon>Rhabditomorpha</taxon>
        <taxon>Strongyloidea</taxon>
        <taxon>Trichostrongylidae</taxon>
        <taxon>Teladorsagia</taxon>
    </lineage>
</organism>